<organism evidence="2 3">
    <name type="scientific">Microbacterium maritypicum MF109</name>
    <dbReference type="NCBI Taxonomy" id="1333857"/>
    <lineage>
        <taxon>Bacteria</taxon>
        <taxon>Bacillati</taxon>
        <taxon>Actinomycetota</taxon>
        <taxon>Actinomycetes</taxon>
        <taxon>Micrococcales</taxon>
        <taxon>Microbacteriaceae</taxon>
        <taxon>Microbacterium</taxon>
    </lineage>
</organism>
<comment type="caution">
    <text evidence="2">The sequence shown here is derived from an EMBL/GenBank/DDBJ whole genome shotgun (WGS) entry which is preliminary data.</text>
</comment>
<sequence length="116" mass="12366">MAEPLEWYTAGTAKSELNITVSSRGLAAAQEQCLQKKGLAITTATPPTESFAQGVVLQALANKQASQASVNDEMGGEGNSVRVYPFDRKIMALLIVPNQDGDDDPHDHGRVRSLIG</sequence>
<gene>
    <name evidence="2" type="ORF">L687_18610</name>
</gene>
<proteinExistence type="predicted"/>
<feature type="region of interest" description="Disordered" evidence="1">
    <location>
        <begin position="97"/>
        <end position="116"/>
    </location>
</feature>
<dbReference type="AlphaFoldDB" id="T5K634"/>
<reference evidence="2 3" key="1">
    <citation type="journal article" date="2013" name="Genome Announc.">
        <title>Whole-genome sequences of five oyster-associated bacteria show potential for crude oil hydrocarbon degradation.</title>
        <authorList>
            <person name="Chauhan A."/>
            <person name="Green S."/>
            <person name="Pathak A."/>
            <person name="Thomas J."/>
            <person name="Venkatramanan R."/>
        </authorList>
    </citation>
    <scope>NUCLEOTIDE SEQUENCE [LARGE SCALE GENOMIC DNA]</scope>
    <source>
        <strain evidence="2 3">MF109</strain>
    </source>
</reference>
<dbReference type="RefSeq" id="WP_021200051.1">
    <property type="nucleotide sequence ID" value="NZ_ATAO01000193.1"/>
</dbReference>
<protein>
    <submittedName>
        <fullName evidence="2">Uncharacterized protein</fullName>
    </submittedName>
</protein>
<evidence type="ECO:0000313" key="2">
    <source>
        <dbReference type="EMBL" id="EQM75924.1"/>
    </source>
</evidence>
<dbReference type="EMBL" id="ATAO01000193">
    <property type="protein sequence ID" value="EQM75924.1"/>
    <property type="molecule type" value="Genomic_DNA"/>
</dbReference>
<evidence type="ECO:0000256" key="1">
    <source>
        <dbReference type="SAM" id="MobiDB-lite"/>
    </source>
</evidence>
<name>T5K634_MICMQ</name>
<dbReference type="PATRIC" id="fig|1333857.3.peg.2091"/>
<evidence type="ECO:0000313" key="3">
    <source>
        <dbReference type="Proteomes" id="UP000016033"/>
    </source>
</evidence>
<accession>T5K634</accession>
<dbReference type="Proteomes" id="UP000016033">
    <property type="component" value="Unassembled WGS sequence"/>
</dbReference>